<organism evidence="9 10">
    <name type="scientific">Bodo saltans</name>
    <name type="common">Flagellated protozoan</name>
    <dbReference type="NCBI Taxonomy" id="75058"/>
    <lineage>
        <taxon>Eukaryota</taxon>
        <taxon>Discoba</taxon>
        <taxon>Euglenozoa</taxon>
        <taxon>Kinetoplastea</taxon>
        <taxon>Metakinetoplastina</taxon>
        <taxon>Eubodonida</taxon>
        <taxon>Bodonidae</taxon>
        <taxon>Bodo</taxon>
    </lineage>
</organism>
<evidence type="ECO:0000256" key="7">
    <source>
        <dbReference type="ARBA" id="ARBA00044712"/>
    </source>
</evidence>
<evidence type="ECO:0000259" key="8">
    <source>
        <dbReference type="PROSITE" id="PS51562"/>
    </source>
</evidence>
<evidence type="ECO:0000313" key="9">
    <source>
        <dbReference type="EMBL" id="CUG91275.1"/>
    </source>
</evidence>
<evidence type="ECO:0000256" key="5">
    <source>
        <dbReference type="ARBA" id="ARBA00022884"/>
    </source>
</evidence>
<evidence type="ECO:0000256" key="1">
    <source>
        <dbReference type="ARBA" id="ARBA00011926"/>
    </source>
</evidence>
<proteinExistence type="predicted"/>
<dbReference type="OMA" id="HYCFESM"/>
<dbReference type="InterPro" id="IPR029063">
    <property type="entry name" value="SAM-dependent_MTases_sf"/>
</dbReference>
<dbReference type="EMBL" id="CYKH01001902">
    <property type="protein sequence ID" value="CUG91275.1"/>
    <property type="molecule type" value="Genomic_DNA"/>
</dbReference>
<dbReference type="PROSITE" id="PS51562">
    <property type="entry name" value="RNA_CAP0_MT"/>
    <property type="match status" value="1"/>
</dbReference>
<accession>A0A0S4JM54</accession>
<dbReference type="OrthoDB" id="10248867at2759"/>
<keyword evidence="3 9" id="KW-0808">Transferase</keyword>
<reference evidence="10" key="1">
    <citation type="submission" date="2015-09" db="EMBL/GenBank/DDBJ databases">
        <authorList>
            <consortium name="Pathogen Informatics"/>
        </authorList>
    </citation>
    <scope>NUCLEOTIDE SEQUENCE [LARGE SCALE GENOMIC DNA]</scope>
    <source>
        <strain evidence="10">Lake Konstanz</strain>
    </source>
</reference>
<dbReference type="GO" id="GO:0003723">
    <property type="term" value="F:RNA binding"/>
    <property type="evidence" value="ECO:0007669"/>
    <property type="project" value="UniProtKB-KW"/>
</dbReference>
<evidence type="ECO:0000256" key="6">
    <source>
        <dbReference type="ARBA" id="ARBA00023042"/>
    </source>
</evidence>
<sequence length="347" mass="38463">MSDVTAVHQAAAACYDRMARQHARDQTSSETPFRHFNNFVKKSLIQTALDNARANGTSNAAVLDLASGRGGDLMKWCFGQSPKLSKSTAKLTRKELTKASEYHCYDISPQSIEGARQRAEESLSDAQAKEMSCSFEVANCFDESFLQETLSQHSKFGAFDIITIQFAFHYACSSDDRVRMVLRYCLAALAPGGLFVATMVNSEKVRAAVDVTTGVVNGGKFKIEFRRPLGDGTSEPSELPPFQASSLQLGAQYRFFLEDFVDCDEYFVPIEDLRRIASEVGFEEDVGKPFDTYINAYRMDPKNLVLSADDKELTSLYRTVLLRKPGGLKAVSTTDADSGSRFAAFRR</sequence>
<name>A0A0S4JM54_BODSA</name>
<dbReference type="InterPro" id="IPR004971">
    <property type="entry name" value="mRNA_G-N7_MeTrfase_dom"/>
</dbReference>
<dbReference type="PANTHER" id="PTHR12189">
    <property type="entry name" value="MRNA GUANINE-7- METHYLTRANSFERASE"/>
    <property type="match status" value="1"/>
</dbReference>
<dbReference type="PANTHER" id="PTHR12189:SF1">
    <property type="entry name" value="MRNA (GUANINE-N(7))-METHYLTRANSFERASE"/>
    <property type="match status" value="1"/>
</dbReference>
<keyword evidence="4" id="KW-0949">S-adenosyl-L-methionine</keyword>
<evidence type="ECO:0000256" key="4">
    <source>
        <dbReference type="ARBA" id="ARBA00022691"/>
    </source>
</evidence>
<protein>
    <recommendedName>
        <fullName evidence="1">mRNA (guanine-N(7))-methyltransferase</fullName>
        <ecNumber evidence="1">2.1.1.56</ecNumber>
    </recommendedName>
</protein>
<gene>
    <name evidence="9" type="ORF">BSAL_31075</name>
</gene>
<feature type="domain" description="MRNA cap 0 methyltransferase" evidence="8">
    <location>
        <begin position="28"/>
        <end position="325"/>
    </location>
</feature>
<dbReference type="VEuPathDB" id="TriTrypDB:BSAL_31075"/>
<keyword evidence="2 9" id="KW-0489">Methyltransferase</keyword>
<keyword evidence="6" id="KW-0506">mRNA capping</keyword>
<dbReference type="InterPro" id="IPR039753">
    <property type="entry name" value="RG7MT1"/>
</dbReference>
<keyword evidence="10" id="KW-1185">Reference proteome</keyword>
<dbReference type="Gene3D" id="3.40.50.150">
    <property type="entry name" value="Vaccinia Virus protein VP39"/>
    <property type="match status" value="1"/>
</dbReference>
<dbReference type="GO" id="GO:0004482">
    <property type="term" value="F:mRNA 5'-cap (guanine-N7-)-methyltransferase activity"/>
    <property type="evidence" value="ECO:0007669"/>
    <property type="project" value="UniProtKB-EC"/>
</dbReference>
<evidence type="ECO:0000256" key="2">
    <source>
        <dbReference type="ARBA" id="ARBA00022603"/>
    </source>
</evidence>
<dbReference type="Proteomes" id="UP000051952">
    <property type="component" value="Unassembled WGS sequence"/>
</dbReference>
<comment type="catalytic activity">
    <reaction evidence="7">
        <text>a 5'-end (5'-triphosphoguanosine)-ribonucleoside in mRNA + S-adenosyl-L-methionine = a 5'-end (N(7)-methyl 5'-triphosphoguanosine)-ribonucleoside in mRNA + S-adenosyl-L-homocysteine</text>
        <dbReference type="Rhea" id="RHEA:67008"/>
        <dbReference type="Rhea" id="RHEA-COMP:17166"/>
        <dbReference type="Rhea" id="RHEA-COMP:17167"/>
        <dbReference type="ChEBI" id="CHEBI:57856"/>
        <dbReference type="ChEBI" id="CHEBI:59789"/>
        <dbReference type="ChEBI" id="CHEBI:156461"/>
        <dbReference type="ChEBI" id="CHEBI:167617"/>
        <dbReference type="EC" id="2.1.1.56"/>
    </reaction>
</comment>
<keyword evidence="5" id="KW-0694">RNA-binding</keyword>
<keyword evidence="6" id="KW-0507">mRNA processing</keyword>
<evidence type="ECO:0000256" key="3">
    <source>
        <dbReference type="ARBA" id="ARBA00022679"/>
    </source>
</evidence>
<dbReference type="Pfam" id="PF03291">
    <property type="entry name" value="mRNA_G-N7_MeTrfase"/>
    <property type="match status" value="1"/>
</dbReference>
<dbReference type="SUPFAM" id="SSF53335">
    <property type="entry name" value="S-adenosyl-L-methionine-dependent methyltransferases"/>
    <property type="match status" value="1"/>
</dbReference>
<dbReference type="CDD" id="cd02440">
    <property type="entry name" value="AdoMet_MTases"/>
    <property type="match status" value="1"/>
</dbReference>
<evidence type="ECO:0000313" key="10">
    <source>
        <dbReference type="Proteomes" id="UP000051952"/>
    </source>
</evidence>
<dbReference type="GO" id="GO:0005634">
    <property type="term" value="C:nucleus"/>
    <property type="evidence" value="ECO:0007669"/>
    <property type="project" value="TreeGrafter"/>
</dbReference>
<dbReference type="EC" id="2.1.1.56" evidence="1"/>
<dbReference type="AlphaFoldDB" id="A0A0S4JM54"/>